<name>A0ABX1N6K2_9RHOO</name>
<sequence length="250" mass="26738">MKGRVLVLLHGWGLGPQVWAPLMPHLPAGLCVRTPALPGHGGTLACSPTLEAWGDALLPELPDGAVVCGWSLGGLIALDLAQRYPRKVARLVLIDTSPCFVTRPENIAAPWPHGLAALTVTGFIDDFAHDPAATLRRFVALQALGDARRRTVSNALNAALVNLEQCDRNMLASGLELLADTDRRAALDDVRQPVQLIHGAGDALMPLTAAEWLATRLPDARLARFDDCGHAPFLSRPEDCAALIEDLVRG</sequence>
<evidence type="ECO:0000256" key="3">
    <source>
        <dbReference type="ARBA" id="ARBA00022756"/>
    </source>
</evidence>
<feature type="binding site" evidence="5">
    <location>
        <begin position="138"/>
        <end position="142"/>
    </location>
    <ligand>
        <name>substrate</name>
    </ligand>
</feature>
<dbReference type="Pfam" id="PF12697">
    <property type="entry name" value="Abhydrolase_6"/>
    <property type="match status" value="1"/>
</dbReference>
<reference evidence="7" key="1">
    <citation type="submission" date="2019-12" db="EMBL/GenBank/DDBJ databases">
        <title>Comparative genomics gives insights into the taxonomy of the Azoarcus-Aromatoleum group and reveals separate origins of nif in the plant-associated Azoarcus and non-plant-associated Aromatoleum sub-groups.</title>
        <authorList>
            <person name="Lafos M."/>
            <person name="Maluk M."/>
            <person name="Batista M."/>
            <person name="Junghare M."/>
            <person name="Carmona M."/>
            <person name="Faoro H."/>
            <person name="Cruz L.M."/>
            <person name="Battistoni F."/>
            <person name="De Souza E."/>
            <person name="Pedrosa F."/>
            <person name="Chen W.-M."/>
            <person name="Poole P.S."/>
            <person name="Dixon R.A."/>
            <person name="James E.K."/>
        </authorList>
    </citation>
    <scope>NUCLEOTIDE SEQUENCE</scope>
    <source>
        <strain evidence="7">U120</strain>
    </source>
</reference>
<evidence type="ECO:0000256" key="4">
    <source>
        <dbReference type="ARBA" id="ARBA00022801"/>
    </source>
</evidence>
<dbReference type="InterPro" id="IPR000073">
    <property type="entry name" value="AB_hydrolase_1"/>
</dbReference>
<evidence type="ECO:0000259" key="6">
    <source>
        <dbReference type="Pfam" id="PF12697"/>
    </source>
</evidence>
<evidence type="ECO:0000256" key="1">
    <source>
        <dbReference type="ARBA" id="ARBA00022487"/>
    </source>
</evidence>
<dbReference type="RefSeq" id="WP_169200129.1">
    <property type="nucleotide sequence ID" value="NZ_WTVH02000010.1"/>
</dbReference>
<feature type="binding site" evidence="5">
    <location>
        <position position="230"/>
    </location>
    <ligand>
        <name>substrate</name>
    </ligand>
</feature>
<dbReference type="HAMAP" id="MF_01260">
    <property type="entry name" value="Carboxylester"/>
    <property type="match status" value="1"/>
</dbReference>
<comment type="subunit">
    <text evidence="5">Monomer.</text>
</comment>
<evidence type="ECO:0000256" key="2">
    <source>
        <dbReference type="ARBA" id="ARBA00022490"/>
    </source>
</evidence>
<accession>A0ABX1N6K2</accession>
<dbReference type="SUPFAM" id="SSF53474">
    <property type="entry name" value="alpha/beta-Hydrolases"/>
    <property type="match status" value="1"/>
</dbReference>
<feature type="domain" description="AB hydrolase-1" evidence="6">
    <location>
        <begin position="6"/>
        <end position="242"/>
    </location>
</feature>
<feature type="binding site" evidence="5">
    <location>
        <begin position="71"/>
        <end position="72"/>
    </location>
    <ligand>
        <name>substrate</name>
    </ligand>
</feature>
<evidence type="ECO:0000256" key="5">
    <source>
        <dbReference type="HAMAP-Rule" id="MF_01260"/>
    </source>
</evidence>
<dbReference type="GO" id="GO:0016787">
    <property type="term" value="F:hydrolase activity"/>
    <property type="evidence" value="ECO:0007669"/>
    <property type="project" value="UniProtKB-KW"/>
</dbReference>
<dbReference type="InterPro" id="IPR029058">
    <property type="entry name" value="AB_hydrolase_fold"/>
</dbReference>
<gene>
    <name evidence="5" type="primary">bioH</name>
    <name evidence="7" type="ORF">GO608_16500</name>
</gene>
<keyword evidence="3 5" id="KW-0093">Biotin biosynthesis</keyword>
<protein>
    <recommendedName>
        <fullName evidence="5">Pimeloyl-[acyl-carrier protein] methyl ester esterase</fullName>
        <ecNumber evidence="5">3.1.1.85</ecNumber>
    </recommendedName>
    <alternativeName>
        <fullName evidence="5">Biotin synthesis protein BioH</fullName>
    </alternativeName>
    <alternativeName>
        <fullName evidence="5">Carboxylesterase BioH</fullName>
    </alternativeName>
</protein>
<proteinExistence type="inferred from homology"/>
<keyword evidence="4 5" id="KW-0378">Hydrolase</keyword>
<dbReference type="PANTHER" id="PTHR43798">
    <property type="entry name" value="MONOACYLGLYCEROL LIPASE"/>
    <property type="match status" value="1"/>
</dbReference>
<evidence type="ECO:0000313" key="7">
    <source>
        <dbReference type="EMBL" id="NMF94916.1"/>
    </source>
</evidence>
<dbReference type="EC" id="3.1.1.85" evidence="5"/>
<comment type="similarity">
    <text evidence="5">Belongs to the AB hydrolase superfamily. Carboxylesterase BioH family.</text>
</comment>
<feature type="active site" evidence="5">
    <location>
        <position position="230"/>
    </location>
</feature>
<dbReference type="InterPro" id="IPR010076">
    <property type="entry name" value="BioH"/>
</dbReference>
<dbReference type="Proteomes" id="UP000601990">
    <property type="component" value="Unassembled WGS sequence"/>
</dbReference>
<feature type="binding site" evidence="5">
    <location>
        <position position="12"/>
    </location>
    <ligand>
        <name>substrate</name>
    </ligand>
</feature>
<feature type="active site" evidence="5">
    <location>
        <position position="202"/>
    </location>
</feature>
<keyword evidence="2 5" id="KW-0963">Cytoplasm</keyword>
<evidence type="ECO:0000313" key="8">
    <source>
        <dbReference type="Proteomes" id="UP000601990"/>
    </source>
</evidence>
<keyword evidence="1 5" id="KW-0719">Serine esterase</keyword>
<dbReference type="PRINTS" id="PR00111">
    <property type="entry name" value="ABHYDROLASE"/>
</dbReference>
<dbReference type="EMBL" id="WTVH01000040">
    <property type="protein sequence ID" value="NMF94916.1"/>
    <property type="molecule type" value="Genomic_DNA"/>
</dbReference>
<dbReference type="InterPro" id="IPR050266">
    <property type="entry name" value="AB_hydrolase_sf"/>
</dbReference>
<comment type="subcellular location">
    <subcellularLocation>
        <location evidence="5">Cytoplasm</location>
    </subcellularLocation>
</comment>
<comment type="pathway">
    <text evidence="5">Cofactor biosynthesis; biotin biosynthesis.</text>
</comment>
<comment type="caution">
    <text evidence="7">The sequence shown here is derived from an EMBL/GenBank/DDBJ whole genome shotgun (WGS) entry which is preliminary data.</text>
</comment>
<comment type="catalytic activity">
    <reaction evidence="5">
        <text>6-carboxyhexanoyl-[ACP] methyl ester + H2O = 6-carboxyhexanoyl-[ACP] + methanol + H(+)</text>
        <dbReference type="Rhea" id="RHEA:42700"/>
        <dbReference type="Rhea" id="RHEA-COMP:9955"/>
        <dbReference type="Rhea" id="RHEA-COMP:10186"/>
        <dbReference type="ChEBI" id="CHEBI:15377"/>
        <dbReference type="ChEBI" id="CHEBI:15378"/>
        <dbReference type="ChEBI" id="CHEBI:17790"/>
        <dbReference type="ChEBI" id="CHEBI:78846"/>
        <dbReference type="ChEBI" id="CHEBI:82735"/>
        <dbReference type="EC" id="3.1.1.85"/>
    </reaction>
</comment>
<dbReference type="Gene3D" id="3.40.50.1820">
    <property type="entry name" value="alpha/beta hydrolase"/>
    <property type="match status" value="1"/>
</dbReference>
<dbReference type="PANTHER" id="PTHR43798:SF31">
    <property type="entry name" value="AB HYDROLASE SUPERFAMILY PROTEIN YCLE"/>
    <property type="match status" value="1"/>
</dbReference>
<comment type="function">
    <text evidence="5">The physiological role of BioH is to remove the methyl group introduced by BioC when the pimeloyl moiety is complete. It allows to synthesize pimeloyl-ACP via the fatty acid synthetic pathway through the hydrolysis of the ester bonds of pimeloyl-ACP esters.</text>
</comment>
<keyword evidence="8" id="KW-1185">Reference proteome</keyword>
<feature type="active site" description="Nucleophile" evidence="5">
    <location>
        <position position="71"/>
    </location>
</feature>
<organism evidence="7 8">
    <name type="scientific">Aromatoleum buckelii</name>
    <dbReference type="NCBI Taxonomy" id="200254"/>
    <lineage>
        <taxon>Bacteria</taxon>
        <taxon>Pseudomonadati</taxon>
        <taxon>Pseudomonadota</taxon>
        <taxon>Betaproteobacteria</taxon>
        <taxon>Rhodocyclales</taxon>
        <taxon>Rhodocyclaceae</taxon>
        <taxon>Aromatoleum</taxon>
    </lineage>
</organism>